<dbReference type="SMART" id="SM00198">
    <property type="entry name" value="SCP"/>
    <property type="match status" value="1"/>
</dbReference>
<dbReference type="Pfam" id="PF00188">
    <property type="entry name" value="CAP"/>
    <property type="match status" value="1"/>
</dbReference>
<keyword evidence="5" id="KW-1185">Reference proteome</keyword>
<evidence type="ECO:0000256" key="1">
    <source>
        <dbReference type="SAM" id="MobiDB-lite"/>
    </source>
</evidence>
<sequence length="255" mass="27692">MQIQALVLFASLAAALPPKPIVTSVAKARPAAPTTTPPAARIQPTTSTKLSSSTTKPSTTVVAISNAGNVAAAPTTSSAVVPMNQLTLPFANQPAFVDAMLDAHNTYRQRHGAANLTWNPNLVQGALAQLATQQFAHTTNNPYGENLASFYRNDYARPPVNNQNPRQQVQWWYDEVNVYNFSAPDYSHATGHFTQLVWLDTTQLGCAWDQLNGTDGGYTRRLTCEYWPKGNYLGQFGDKVLTPRGPVPAPQPTLL</sequence>
<dbReference type="InterPro" id="IPR001283">
    <property type="entry name" value="CRISP-related"/>
</dbReference>
<organism evidence="4 5">
    <name type="scientific">Protomyces lactucae-debilis</name>
    <dbReference type="NCBI Taxonomy" id="2754530"/>
    <lineage>
        <taxon>Eukaryota</taxon>
        <taxon>Fungi</taxon>
        <taxon>Dikarya</taxon>
        <taxon>Ascomycota</taxon>
        <taxon>Taphrinomycotina</taxon>
        <taxon>Taphrinomycetes</taxon>
        <taxon>Taphrinales</taxon>
        <taxon>Protomycetaceae</taxon>
        <taxon>Protomyces</taxon>
    </lineage>
</organism>
<accession>A0A1Y2FNS6</accession>
<dbReference type="AlphaFoldDB" id="A0A1Y2FNS6"/>
<evidence type="ECO:0000313" key="5">
    <source>
        <dbReference type="Proteomes" id="UP000193685"/>
    </source>
</evidence>
<dbReference type="OrthoDB" id="337038at2759"/>
<dbReference type="STRING" id="56484.A0A1Y2FNS6"/>
<protein>
    <submittedName>
        <fullName evidence="4">CAP domain-containing protein</fullName>
    </submittedName>
</protein>
<dbReference type="InterPro" id="IPR035940">
    <property type="entry name" value="CAP_sf"/>
</dbReference>
<dbReference type="PRINTS" id="PR00837">
    <property type="entry name" value="V5TPXLIKE"/>
</dbReference>
<dbReference type="PANTHER" id="PTHR10334">
    <property type="entry name" value="CYSTEINE-RICH SECRETORY PROTEIN-RELATED"/>
    <property type="match status" value="1"/>
</dbReference>
<feature type="compositionally biased region" description="Low complexity" evidence="1">
    <location>
        <begin position="28"/>
        <end position="54"/>
    </location>
</feature>
<feature type="chain" id="PRO_5012124164" evidence="2">
    <location>
        <begin position="16"/>
        <end position="255"/>
    </location>
</feature>
<feature type="region of interest" description="Disordered" evidence="1">
    <location>
        <begin position="27"/>
        <end position="54"/>
    </location>
</feature>
<feature type="domain" description="SCP" evidence="3">
    <location>
        <begin position="95"/>
        <end position="234"/>
    </location>
</feature>
<comment type="caution">
    <text evidence="4">The sequence shown here is derived from an EMBL/GenBank/DDBJ whole genome shotgun (WGS) entry which is preliminary data.</text>
</comment>
<dbReference type="GO" id="GO:0005576">
    <property type="term" value="C:extracellular region"/>
    <property type="evidence" value="ECO:0007669"/>
    <property type="project" value="InterPro"/>
</dbReference>
<proteinExistence type="predicted"/>
<keyword evidence="2" id="KW-0732">Signal</keyword>
<gene>
    <name evidence="4" type="ORF">BCR37DRAFT_377358</name>
</gene>
<dbReference type="InterPro" id="IPR018244">
    <property type="entry name" value="Allrgn_V5/Tpx1_CS"/>
</dbReference>
<dbReference type="GeneID" id="63785399"/>
<dbReference type="EMBL" id="MCFI01000004">
    <property type="protein sequence ID" value="ORY85660.1"/>
    <property type="molecule type" value="Genomic_DNA"/>
</dbReference>
<feature type="signal peptide" evidence="2">
    <location>
        <begin position="1"/>
        <end position="15"/>
    </location>
</feature>
<evidence type="ECO:0000259" key="3">
    <source>
        <dbReference type="SMART" id="SM00198"/>
    </source>
</evidence>
<dbReference type="PROSITE" id="PS01009">
    <property type="entry name" value="CRISP_1"/>
    <property type="match status" value="1"/>
</dbReference>
<dbReference type="OMA" id="DSMRVGC"/>
<dbReference type="InterPro" id="IPR014044">
    <property type="entry name" value="CAP_dom"/>
</dbReference>
<reference evidence="4 5" key="1">
    <citation type="submission" date="2016-07" db="EMBL/GenBank/DDBJ databases">
        <title>Pervasive Adenine N6-methylation of Active Genes in Fungi.</title>
        <authorList>
            <consortium name="DOE Joint Genome Institute"/>
            <person name="Mondo S.J."/>
            <person name="Dannebaum R.O."/>
            <person name="Kuo R.C."/>
            <person name="Labutti K."/>
            <person name="Haridas S."/>
            <person name="Kuo A."/>
            <person name="Salamov A."/>
            <person name="Ahrendt S.R."/>
            <person name="Lipzen A."/>
            <person name="Sullivan W."/>
            <person name="Andreopoulos W.B."/>
            <person name="Clum A."/>
            <person name="Lindquist E."/>
            <person name="Daum C."/>
            <person name="Ramamoorthy G.K."/>
            <person name="Gryganskyi A."/>
            <person name="Culley D."/>
            <person name="Magnuson J.K."/>
            <person name="James T.Y."/>
            <person name="O'Malley M.A."/>
            <person name="Stajich J.E."/>
            <person name="Spatafora J.W."/>
            <person name="Visel A."/>
            <person name="Grigoriev I.V."/>
        </authorList>
    </citation>
    <scope>NUCLEOTIDE SEQUENCE [LARGE SCALE GENOMIC DNA]</scope>
    <source>
        <strain evidence="4 5">12-1054</strain>
    </source>
</reference>
<evidence type="ECO:0000313" key="4">
    <source>
        <dbReference type="EMBL" id="ORY85660.1"/>
    </source>
</evidence>
<dbReference type="Gene3D" id="3.40.33.10">
    <property type="entry name" value="CAP"/>
    <property type="match status" value="1"/>
</dbReference>
<dbReference type="SUPFAM" id="SSF55797">
    <property type="entry name" value="PR-1-like"/>
    <property type="match status" value="1"/>
</dbReference>
<name>A0A1Y2FNS6_PROLT</name>
<dbReference type="RefSeq" id="XP_040727142.1">
    <property type="nucleotide sequence ID" value="XM_040868800.1"/>
</dbReference>
<evidence type="ECO:0000256" key="2">
    <source>
        <dbReference type="SAM" id="SignalP"/>
    </source>
</evidence>
<dbReference type="Proteomes" id="UP000193685">
    <property type="component" value="Unassembled WGS sequence"/>
</dbReference>